<gene>
    <name evidence="1" type="ORF">HER39_14605</name>
</gene>
<proteinExistence type="predicted"/>
<sequence length="238" mass="24921">MSANTVAAARIATVGPVWTGMVPLAQVPAAAGRSARTLLHAGPPFTSRGAIPQPVRNSALQAIVFEGWATDLEQAAALFHSGAVAWEPAQDHDCLVPLAGVISPSMALHVVSDPGSGRVQYAVLNEGMRHCLRVGVIEPGLVEHQRWLHGPFARWLPGRLAPRGPLELLPLLARSLKAGDDGHNRTMAGSALVAAELLRDDASAFRPHAEAFLAGCLPFALNLWMAAAALSLRAAAGT</sequence>
<comment type="caution">
    <text evidence="1">The sequence shown here is derived from an EMBL/GenBank/DDBJ whole genome shotgun (WGS) entry which is preliminary data.</text>
</comment>
<accession>A0ABX1JRB1</accession>
<evidence type="ECO:0000313" key="1">
    <source>
        <dbReference type="EMBL" id="NKX51773.1"/>
    </source>
</evidence>
<evidence type="ECO:0000313" key="2">
    <source>
        <dbReference type="Proteomes" id="UP000523795"/>
    </source>
</evidence>
<dbReference type="InterPro" id="IPR009499">
    <property type="entry name" value="AllG-like"/>
</dbReference>
<dbReference type="InterPro" id="IPR024033">
    <property type="entry name" value="OXTCase_su_AllG_h-dom"/>
</dbReference>
<keyword evidence="2" id="KW-1185">Reference proteome</keyword>
<name>A0ABX1JRB1_9MICC</name>
<dbReference type="Gene3D" id="1.10.10.660">
    <property type="entry name" value="conserved protein of unknown function from Enterococcus faecalis V583"/>
    <property type="match status" value="1"/>
</dbReference>
<dbReference type="Gene3D" id="3.90.1710.10">
    <property type="entry name" value="Enterococcus faecalis V583 domain"/>
    <property type="match status" value="1"/>
</dbReference>
<organism evidence="1 2">
    <name type="scientific">Arthrobacter deserti</name>
    <dbReference type="NCBI Taxonomy" id="1742687"/>
    <lineage>
        <taxon>Bacteria</taxon>
        <taxon>Bacillati</taxon>
        <taxon>Actinomycetota</taxon>
        <taxon>Actinomycetes</taxon>
        <taxon>Micrococcales</taxon>
        <taxon>Micrococcaceae</taxon>
        <taxon>Arthrobacter</taxon>
    </lineage>
</organism>
<dbReference type="Pfam" id="PF06545">
    <property type="entry name" value="AllG"/>
    <property type="match status" value="1"/>
</dbReference>
<dbReference type="EMBL" id="JAAZSR010000305">
    <property type="protein sequence ID" value="NKX51773.1"/>
    <property type="molecule type" value="Genomic_DNA"/>
</dbReference>
<dbReference type="Proteomes" id="UP000523795">
    <property type="component" value="Unassembled WGS sequence"/>
</dbReference>
<reference evidence="1 2" key="1">
    <citation type="submission" date="2020-04" db="EMBL/GenBank/DDBJ databases">
        <authorList>
            <person name="Liu S."/>
        </authorList>
    </citation>
    <scope>NUCLEOTIDE SEQUENCE [LARGE SCALE GENOMIC DNA]</scope>
    <source>
        <strain evidence="1 2">CGMCC 1.15091</strain>
    </source>
</reference>
<protein>
    <submittedName>
        <fullName evidence="1">DUF1116 domain-containing protein</fullName>
    </submittedName>
</protein>